<proteinExistence type="predicted"/>
<dbReference type="EMBL" id="PJNB01000001">
    <property type="protein sequence ID" value="PKW16218.1"/>
    <property type="molecule type" value="Genomic_DNA"/>
</dbReference>
<evidence type="ECO:0000313" key="3">
    <source>
        <dbReference type="Proteomes" id="UP000233786"/>
    </source>
</evidence>
<dbReference type="Pfam" id="PF09489">
    <property type="entry name" value="CbtB"/>
    <property type="match status" value="1"/>
</dbReference>
<comment type="caution">
    <text evidence="2">The sequence shown here is derived from an EMBL/GenBank/DDBJ whole genome shotgun (WGS) entry which is preliminary data.</text>
</comment>
<keyword evidence="1" id="KW-0472">Membrane</keyword>
<dbReference type="InterPro" id="IPR012667">
    <property type="entry name" value="CbtB_put"/>
</dbReference>
<dbReference type="STRING" id="994479.GCA_000194155_03196"/>
<evidence type="ECO:0000256" key="1">
    <source>
        <dbReference type="SAM" id="Phobius"/>
    </source>
</evidence>
<keyword evidence="1" id="KW-1133">Transmembrane helix</keyword>
<dbReference type="AlphaFoldDB" id="A0A2N3XZX4"/>
<reference evidence="2" key="1">
    <citation type="submission" date="2017-12" db="EMBL/GenBank/DDBJ databases">
        <title>Sequencing the genomes of 1000 Actinobacteria strains.</title>
        <authorList>
            <person name="Klenk H.-P."/>
        </authorList>
    </citation>
    <scope>NUCLEOTIDE SEQUENCE [LARGE SCALE GENOMIC DNA]</scope>
    <source>
        <strain evidence="2">DSM 44228</strain>
    </source>
</reference>
<keyword evidence="3" id="KW-1185">Reference proteome</keyword>
<accession>A0A2N3XZX4</accession>
<organism evidence="2 3">
    <name type="scientific">Saccharopolyspora spinosa</name>
    <dbReference type="NCBI Taxonomy" id="60894"/>
    <lineage>
        <taxon>Bacteria</taxon>
        <taxon>Bacillati</taxon>
        <taxon>Actinomycetota</taxon>
        <taxon>Actinomycetes</taxon>
        <taxon>Pseudonocardiales</taxon>
        <taxon>Pseudonocardiaceae</taxon>
        <taxon>Saccharopolyspora</taxon>
    </lineage>
</organism>
<evidence type="ECO:0000313" key="2">
    <source>
        <dbReference type="EMBL" id="PKW16218.1"/>
    </source>
</evidence>
<name>A0A2N3XZX4_SACSN</name>
<gene>
    <name evidence="2" type="ORF">A8926_4029</name>
</gene>
<feature type="transmembrane region" description="Helical" evidence="1">
    <location>
        <begin position="17"/>
        <end position="34"/>
    </location>
</feature>
<dbReference type="Proteomes" id="UP000233786">
    <property type="component" value="Unassembled WGS sequence"/>
</dbReference>
<keyword evidence="1" id="KW-0812">Transmembrane</keyword>
<dbReference type="RefSeq" id="WP_010696162.1">
    <property type="nucleotide sequence ID" value="NZ_CP061007.1"/>
</dbReference>
<protein>
    <submittedName>
        <fullName evidence="2">Cobalt transporter subunit CbtB</fullName>
    </submittedName>
</protein>
<dbReference type="OrthoDB" id="122519at2"/>
<sequence>MTTAGLAPDAIRVHVPVWAWALAAFAIVVLYVVLQENGALLAQAADTVHEFTHDGRHALGVPCH</sequence>